<name>A0AAD5Q000_9CRUS</name>
<dbReference type="EMBL" id="WJBH02000003">
    <property type="protein sequence ID" value="KAI9561705.1"/>
    <property type="molecule type" value="Genomic_DNA"/>
</dbReference>
<dbReference type="AlphaFoldDB" id="A0AAD5Q000"/>
<evidence type="ECO:0000313" key="2">
    <source>
        <dbReference type="EMBL" id="KAI9561705.1"/>
    </source>
</evidence>
<organism evidence="2 3">
    <name type="scientific">Daphnia sinensis</name>
    <dbReference type="NCBI Taxonomy" id="1820382"/>
    <lineage>
        <taxon>Eukaryota</taxon>
        <taxon>Metazoa</taxon>
        <taxon>Ecdysozoa</taxon>
        <taxon>Arthropoda</taxon>
        <taxon>Crustacea</taxon>
        <taxon>Branchiopoda</taxon>
        <taxon>Diplostraca</taxon>
        <taxon>Cladocera</taxon>
        <taxon>Anomopoda</taxon>
        <taxon>Daphniidae</taxon>
        <taxon>Daphnia</taxon>
        <taxon>Daphnia similis group</taxon>
    </lineage>
</organism>
<feature type="compositionally biased region" description="Polar residues" evidence="1">
    <location>
        <begin position="370"/>
        <end position="380"/>
    </location>
</feature>
<proteinExistence type="predicted"/>
<gene>
    <name evidence="2" type="ORF">GHT06_012665</name>
</gene>
<feature type="compositionally biased region" description="Polar residues" evidence="1">
    <location>
        <begin position="339"/>
        <end position="362"/>
    </location>
</feature>
<accession>A0AAD5Q000</accession>
<sequence>MEKSKRCYPTRSNKIAKLEENEIPGKKSPALSKIKNVESPAAVKHFMISGYASPPCRHVTLSQQNENEIIWDLTSPGARKYQGLLSDKKTSTPNQTPTRKRELRPRVALCKKNIALSEDKSGDLVDQLAALNELVNTEQAQIIMTPPRSVKGSATDSCELLVDKKKSPQPVNLSTSDAFDDDSFFSESVLLSTQALEEEAIGCKPTPPKKCKNELLITPSSPTSNSSQIFSFALTSPEQSVFRKSFDLESEEPSEKISNKNVTKLVPQVVDHKVPVQKDEKKTPLCSQARILNNTTACPNPSSLTKEGKSDSCHIVRKSVPKILEKQILPANKVGTSVATVSNQRHQITNSTSGNKNPFHNSSRSEKPTSPRQLTRSGYSLGNKRIVDDQICNKKPVHQTSCLPPPPKFMPPDPFGDDDDDLLCAMTAIAQEVESQYVPASCATELDDDDVDFQPEVLAFISQIETQAIKTEKPTAELMEEKRQAAIRKRQQRLMSRH</sequence>
<dbReference type="Proteomes" id="UP000820818">
    <property type="component" value="Linkage Group LG3"/>
</dbReference>
<keyword evidence="3" id="KW-1185">Reference proteome</keyword>
<comment type="caution">
    <text evidence="2">The sequence shown here is derived from an EMBL/GenBank/DDBJ whole genome shotgun (WGS) entry which is preliminary data.</text>
</comment>
<evidence type="ECO:0000313" key="3">
    <source>
        <dbReference type="Proteomes" id="UP000820818"/>
    </source>
</evidence>
<evidence type="ECO:0000256" key="1">
    <source>
        <dbReference type="SAM" id="MobiDB-lite"/>
    </source>
</evidence>
<feature type="region of interest" description="Disordered" evidence="1">
    <location>
        <begin position="339"/>
        <end position="380"/>
    </location>
</feature>
<protein>
    <submittedName>
        <fullName evidence="2">Uncharacterized protein</fullName>
    </submittedName>
</protein>
<reference evidence="2 3" key="1">
    <citation type="submission" date="2022-05" db="EMBL/GenBank/DDBJ databases">
        <title>A multi-omics perspective on studying reproductive biology in Daphnia sinensis.</title>
        <authorList>
            <person name="Jia J."/>
        </authorList>
    </citation>
    <scope>NUCLEOTIDE SEQUENCE [LARGE SCALE GENOMIC DNA]</scope>
    <source>
        <strain evidence="2 3">WSL</strain>
    </source>
</reference>